<keyword evidence="3" id="KW-1185">Reference proteome</keyword>
<feature type="transmembrane region" description="Helical" evidence="1">
    <location>
        <begin position="128"/>
        <end position="149"/>
    </location>
</feature>
<evidence type="ECO:0000313" key="3">
    <source>
        <dbReference type="Proteomes" id="UP001219525"/>
    </source>
</evidence>
<keyword evidence="1" id="KW-0812">Transmembrane</keyword>
<evidence type="ECO:0000256" key="1">
    <source>
        <dbReference type="SAM" id="Phobius"/>
    </source>
</evidence>
<sequence length="255" mass="28557">FITVKIPQQIYLHLLLRLPSLYFSRVSRLFEDANLSLPDIQRMAVASAEQWKDGSPGALPLANKWNPFTPYDIPVPPNLLNFRHSWEGFIDALLREWKTQNVVSALMLSAILTMLQIDAAASDPIARTTALISLVCALMSLLFGSLYIIRFGTMRKMYKAAIWADEAQKGSSSILWNVWILLAIPAVWLAWSRILSIVLFVTCIMAFAWRTGAVNDHDAAALAPTAARGLRIGVSTVLAVALIYLFFIVKTFRKY</sequence>
<dbReference type="Proteomes" id="UP001219525">
    <property type="component" value="Unassembled WGS sequence"/>
</dbReference>
<feature type="transmembrane region" description="Helical" evidence="1">
    <location>
        <begin position="102"/>
        <end position="122"/>
    </location>
</feature>
<accession>A0AAD6YE67</accession>
<feature type="transmembrane region" description="Helical" evidence="1">
    <location>
        <begin position="229"/>
        <end position="249"/>
    </location>
</feature>
<feature type="transmembrane region" description="Helical" evidence="1">
    <location>
        <begin position="178"/>
        <end position="209"/>
    </location>
</feature>
<feature type="non-terminal residue" evidence="2">
    <location>
        <position position="255"/>
    </location>
</feature>
<keyword evidence="1" id="KW-0472">Membrane</keyword>
<evidence type="ECO:0000313" key="2">
    <source>
        <dbReference type="EMBL" id="KAJ7205051.1"/>
    </source>
</evidence>
<comment type="caution">
    <text evidence="2">The sequence shown here is derived from an EMBL/GenBank/DDBJ whole genome shotgun (WGS) entry which is preliminary data.</text>
</comment>
<protein>
    <submittedName>
        <fullName evidence="2">Uncharacterized protein</fullName>
    </submittedName>
</protein>
<organism evidence="2 3">
    <name type="scientific">Mycena pura</name>
    <dbReference type="NCBI Taxonomy" id="153505"/>
    <lineage>
        <taxon>Eukaryota</taxon>
        <taxon>Fungi</taxon>
        <taxon>Dikarya</taxon>
        <taxon>Basidiomycota</taxon>
        <taxon>Agaricomycotina</taxon>
        <taxon>Agaricomycetes</taxon>
        <taxon>Agaricomycetidae</taxon>
        <taxon>Agaricales</taxon>
        <taxon>Marasmiineae</taxon>
        <taxon>Mycenaceae</taxon>
        <taxon>Mycena</taxon>
    </lineage>
</organism>
<reference evidence="2" key="1">
    <citation type="submission" date="2023-03" db="EMBL/GenBank/DDBJ databases">
        <title>Massive genome expansion in bonnet fungi (Mycena s.s.) driven by repeated elements and novel gene families across ecological guilds.</title>
        <authorList>
            <consortium name="Lawrence Berkeley National Laboratory"/>
            <person name="Harder C.B."/>
            <person name="Miyauchi S."/>
            <person name="Viragh M."/>
            <person name="Kuo A."/>
            <person name="Thoen E."/>
            <person name="Andreopoulos B."/>
            <person name="Lu D."/>
            <person name="Skrede I."/>
            <person name="Drula E."/>
            <person name="Henrissat B."/>
            <person name="Morin E."/>
            <person name="Kohler A."/>
            <person name="Barry K."/>
            <person name="LaButti K."/>
            <person name="Morin E."/>
            <person name="Salamov A."/>
            <person name="Lipzen A."/>
            <person name="Mereny Z."/>
            <person name="Hegedus B."/>
            <person name="Baldrian P."/>
            <person name="Stursova M."/>
            <person name="Weitz H."/>
            <person name="Taylor A."/>
            <person name="Grigoriev I.V."/>
            <person name="Nagy L.G."/>
            <person name="Martin F."/>
            <person name="Kauserud H."/>
        </authorList>
    </citation>
    <scope>NUCLEOTIDE SEQUENCE</scope>
    <source>
        <strain evidence="2">9144</strain>
    </source>
</reference>
<name>A0AAD6YE67_9AGAR</name>
<proteinExistence type="predicted"/>
<keyword evidence="1" id="KW-1133">Transmembrane helix</keyword>
<dbReference type="AlphaFoldDB" id="A0AAD6YE67"/>
<gene>
    <name evidence="2" type="ORF">GGX14DRAFT_308511</name>
</gene>
<dbReference type="EMBL" id="JARJCW010000045">
    <property type="protein sequence ID" value="KAJ7205051.1"/>
    <property type="molecule type" value="Genomic_DNA"/>
</dbReference>
<feature type="non-terminal residue" evidence="2">
    <location>
        <position position="1"/>
    </location>
</feature>